<evidence type="ECO:0000256" key="2">
    <source>
        <dbReference type="ARBA" id="ARBA00023015"/>
    </source>
</evidence>
<gene>
    <name evidence="6" type="primary">malI</name>
    <name evidence="6" type="ORF">GFB47_00625</name>
</gene>
<dbReference type="Pfam" id="PF00356">
    <property type="entry name" value="LacI"/>
    <property type="match status" value="1"/>
</dbReference>
<keyword evidence="3" id="KW-0238">DNA-binding</keyword>
<dbReference type="GO" id="GO:0003700">
    <property type="term" value="F:DNA-binding transcription factor activity"/>
    <property type="evidence" value="ECO:0007669"/>
    <property type="project" value="TreeGrafter"/>
</dbReference>
<dbReference type="EMBL" id="CP045699">
    <property type="protein sequence ID" value="QGA64056.1"/>
    <property type="molecule type" value="Genomic_DNA"/>
</dbReference>
<dbReference type="GO" id="GO:0000976">
    <property type="term" value="F:transcription cis-regulatory region binding"/>
    <property type="evidence" value="ECO:0007669"/>
    <property type="project" value="TreeGrafter"/>
</dbReference>
<dbReference type="NCBIfam" id="NF007449">
    <property type="entry name" value="PRK10014.1"/>
    <property type="match status" value="1"/>
</dbReference>
<dbReference type="SUPFAM" id="SSF47413">
    <property type="entry name" value="lambda repressor-like DNA-binding domains"/>
    <property type="match status" value="1"/>
</dbReference>
<dbReference type="Pfam" id="PF00532">
    <property type="entry name" value="Peripla_BP_1"/>
    <property type="match status" value="1"/>
</dbReference>
<protein>
    <submittedName>
        <fullName evidence="6">Mal regulon transcriptional regulator MalI</fullName>
    </submittedName>
</protein>
<evidence type="ECO:0000256" key="3">
    <source>
        <dbReference type="ARBA" id="ARBA00023125"/>
    </source>
</evidence>
<dbReference type="PANTHER" id="PTHR30146">
    <property type="entry name" value="LACI-RELATED TRANSCRIPTIONAL REPRESSOR"/>
    <property type="match status" value="1"/>
</dbReference>
<dbReference type="Gene3D" id="1.10.260.40">
    <property type="entry name" value="lambda repressor-like DNA-binding domains"/>
    <property type="match status" value="1"/>
</dbReference>
<name>A0A5Q0TD78_9VIBR</name>
<dbReference type="PANTHER" id="PTHR30146:SF148">
    <property type="entry name" value="HTH-TYPE TRANSCRIPTIONAL REPRESSOR PURR-RELATED"/>
    <property type="match status" value="1"/>
</dbReference>
<keyword evidence="2" id="KW-0805">Transcription regulation</keyword>
<dbReference type="SMART" id="SM00354">
    <property type="entry name" value="HTH_LACI"/>
    <property type="match status" value="1"/>
</dbReference>
<keyword evidence="4" id="KW-0804">Transcription</keyword>
<accession>A0A5Q0TD78</accession>
<dbReference type="CDD" id="cd06289">
    <property type="entry name" value="PBP1_MalI-like"/>
    <property type="match status" value="1"/>
</dbReference>
<dbReference type="Proteomes" id="UP000348942">
    <property type="component" value="Chromosome 1"/>
</dbReference>
<dbReference type="PROSITE" id="PS50932">
    <property type="entry name" value="HTH_LACI_2"/>
    <property type="match status" value="1"/>
</dbReference>
<evidence type="ECO:0000259" key="5">
    <source>
        <dbReference type="PROSITE" id="PS50932"/>
    </source>
</evidence>
<dbReference type="InterPro" id="IPR028082">
    <property type="entry name" value="Peripla_BP_I"/>
</dbReference>
<feature type="domain" description="HTH lacI-type" evidence="5">
    <location>
        <begin position="6"/>
        <end position="60"/>
    </location>
</feature>
<organism evidence="6 7">
    <name type="scientific">Vibrio algicola</name>
    <dbReference type="NCBI Taxonomy" id="2662262"/>
    <lineage>
        <taxon>Bacteria</taxon>
        <taxon>Pseudomonadati</taxon>
        <taxon>Pseudomonadota</taxon>
        <taxon>Gammaproteobacteria</taxon>
        <taxon>Vibrionales</taxon>
        <taxon>Vibrionaceae</taxon>
        <taxon>Vibrio</taxon>
    </lineage>
</organism>
<sequence length="340" mass="36563">MDIKKAKITDVAKYAGVSVSTVSLVLSGKGRISDTTITKVNHAIEALNYVRNTAAANLRSHQSNLIGLVVRDITDPFYMGITSGISDQLERQGYMLFLAQSGNSKEKQLQCIQSMIQQGVAGIILSPVREAINASLDLIHQANIPVISIARSETGADIDYVGPDNTLAAKMATEHLIAQGHRHIAYVGGGGESLTRAERIGGYCSTLMQYGLPFKNDWIVECSLSQASAVEVTHQLLNKHPKITAILCHRPATAIGALYGAQLAGKSIGQDNYIGQQVALLGFDNAPETELTRPALSMIHTPTEEIGYQTAKLMARKLTTPLAPRQSIHIKPSLLLRGSA</sequence>
<dbReference type="PROSITE" id="PS00356">
    <property type="entry name" value="HTH_LACI_1"/>
    <property type="match status" value="1"/>
</dbReference>
<keyword evidence="1" id="KW-0678">Repressor</keyword>
<dbReference type="InterPro" id="IPR001761">
    <property type="entry name" value="Peripla_BP/Lac1_sug-bd_dom"/>
</dbReference>
<evidence type="ECO:0000256" key="4">
    <source>
        <dbReference type="ARBA" id="ARBA00023163"/>
    </source>
</evidence>
<dbReference type="Gene3D" id="3.40.50.2300">
    <property type="match status" value="2"/>
</dbReference>
<evidence type="ECO:0000256" key="1">
    <source>
        <dbReference type="ARBA" id="ARBA00022491"/>
    </source>
</evidence>
<evidence type="ECO:0000313" key="7">
    <source>
        <dbReference type="Proteomes" id="UP000348942"/>
    </source>
</evidence>
<reference evidence="6 7" key="1">
    <citation type="submission" date="2019-10" db="EMBL/GenBank/DDBJ databases">
        <title>Vibrio sp. nov., isolated from Coralline algae surface.</title>
        <authorList>
            <person name="Geng Y."/>
            <person name="Zhang X."/>
        </authorList>
    </citation>
    <scope>NUCLEOTIDE SEQUENCE [LARGE SCALE GENOMIC DNA]</scope>
    <source>
        <strain evidence="6 7">SM1977</strain>
    </source>
</reference>
<keyword evidence="7" id="KW-1185">Reference proteome</keyword>
<dbReference type="InterPro" id="IPR000843">
    <property type="entry name" value="HTH_LacI"/>
</dbReference>
<dbReference type="SUPFAM" id="SSF53822">
    <property type="entry name" value="Periplasmic binding protein-like I"/>
    <property type="match status" value="1"/>
</dbReference>
<dbReference type="AlphaFoldDB" id="A0A5Q0TD78"/>
<dbReference type="RefSeq" id="WP_153445716.1">
    <property type="nucleotide sequence ID" value="NZ_CP045699.1"/>
</dbReference>
<dbReference type="CDD" id="cd01392">
    <property type="entry name" value="HTH_LacI"/>
    <property type="match status" value="1"/>
</dbReference>
<proteinExistence type="predicted"/>
<dbReference type="InterPro" id="IPR010982">
    <property type="entry name" value="Lambda_DNA-bd_dom_sf"/>
</dbReference>
<evidence type="ECO:0000313" key="6">
    <source>
        <dbReference type="EMBL" id="QGA64056.1"/>
    </source>
</evidence>